<organism evidence="1 2">
    <name type="scientific">Sterolibacterium denitrificans</name>
    <dbReference type="NCBI Taxonomy" id="157592"/>
    <lineage>
        <taxon>Bacteria</taxon>
        <taxon>Pseudomonadati</taxon>
        <taxon>Pseudomonadota</taxon>
        <taxon>Betaproteobacteria</taxon>
        <taxon>Nitrosomonadales</taxon>
        <taxon>Sterolibacteriaceae</taxon>
        <taxon>Sterolibacterium</taxon>
    </lineage>
</organism>
<dbReference type="AlphaFoldDB" id="A0A7Z7HQ67"/>
<dbReference type="Proteomes" id="UP000242886">
    <property type="component" value="Chromosome SDENCHOL"/>
</dbReference>
<dbReference type="EMBL" id="LT837803">
    <property type="protein sequence ID" value="SMB22539.1"/>
    <property type="molecule type" value="Genomic_DNA"/>
</dbReference>
<reference evidence="1" key="1">
    <citation type="submission" date="2017-03" db="EMBL/GenBank/DDBJ databases">
        <authorList>
            <consortium name="AG Boll"/>
        </authorList>
    </citation>
    <scope>NUCLEOTIDE SEQUENCE [LARGE SCALE GENOMIC DNA]</scope>
    <source>
        <strain evidence="1">Chol</strain>
    </source>
</reference>
<sequence length="38" mass="4250">MGSKYSFMGLYFLKNSGAPKLHKSFSGVYFCDQTPQIA</sequence>
<evidence type="ECO:0000313" key="2">
    <source>
        <dbReference type="Proteomes" id="UP000242886"/>
    </source>
</evidence>
<protein>
    <submittedName>
        <fullName evidence="1">Uncharacterized protein</fullName>
    </submittedName>
</protein>
<evidence type="ECO:0000313" key="1">
    <source>
        <dbReference type="EMBL" id="SMB22539.1"/>
    </source>
</evidence>
<keyword evidence="2" id="KW-1185">Reference proteome</keyword>
<accession>A0A7Z7HQ67</accession>
<name>A0A7Z7HQ67_9PROT</name>
<gene>
    <name evidence="1" type="ORF">SDENCHOL_10620</name>
</gene>
<proteinExistence type="predicted"/>